<keyword evidence="6 8" id="KW-1133">Transmembrane helix</keyword>
<feature type="domain" description="Glycosyltransferase RgtA/B/C/D-like" evidence="9">
    <location>
        <begin position="50"/>
        <end position="212"/>
    </location>
</feature>
<feature type="transmembrane region" description="Helical" evidence="8">
    <location>
        <begin position="101"/>
        <end position="119"/>
    </location>
</feature>
<dbReference type="InterPro" id="IPR038731">
    <property type="entry name" value="RgtA/B/C-like"/>
</dbReference>
<evidence type="ECO:0000313" key="10">
    <source>
        <dbReference type="EMBL" id="OGY09761.1"/>
    </source>
</evidence>
<gene>
    <name evidence="10" type="ORF">A2782_02900</name>
</gene>
<evidence type="ECO:0000256" key="5">
    <source>
        <dbReference type="ARBA" id="ARBA00022692"/>
    </source>
</evidence>
<feature type="transmembrane region" description="Helical" evidence="8">
    <location>
        <begin position="197"/>
        <end position="216"/>
    </location>
</feature>
<evidence type="ECO:0000313" key="11">
    <source>
        <dbReference type="Proteomes" id="UP000177967"/>
    </source>
</evidence>
<dbReference type="EMBL" id="MHBW01000005">
    <property type="protein sequence ID" value="OGY09761.1"/>
    <property type="molecule type" value="Genomic_DNA"/>
</dbReference>
<evidence type="ECO:0000256" key="4">
    <source>
        <dbReference type="ARBA" id="ARBA00022679"/>
    </source>
</evidence>
<keyword evidence="5 8" id="KW-0812">Transmembrane</keyword>
<name>A0A1G1V303_9BACT</name>
<dbReference type="GO" id="GO:0005886">
    <property type="term" value="C:plasma membrane"/>
    <property type="evidence" value="ECO:0007669"/>
    <property type="project" value="UniProtKB-SubCell"/>
</dbReference>
<evidence type="ECO:0000256" key="1">
    <source>
        <dbReference type="ARBA" id="ARBA00004651"/>
    </source>
</evidence>
<comment type="subcellular location">
    <subcellularLocation>
        <location evidence="1">Cell membrane</location>
        <topology evidence="1">Multi-pass membrane protein</topology>
    </subcellularLocation>
</comment>
<dbReference type="GO" id="GO:0009103">
    <property type="term" value="P:lipopolysaccharide biosynthetic process"/>
    <property type="evidence" value="ECO:0007669"/>
    <property type="project" value="UniProtKB-ARBA"/>
</dbReference>
<feature type="transmembrane region" description="Helical" evidence="8">
    <location>
        <begin position="322"/>
        <end position="341"/>
    </location>
</feature>
<proteinExistence type="predicted"/>
<reference evidence="10 11" key="1">
    <citation type="journal article" date="2016" name="Nat. Commun.">
        <title>Thousands of microbial genomes shed light on interconnected biogeochemical processes in an aquifer system.</title>
        <authorList>
            <person name="Anantharaman K."/>
            <person name="Brown C.T."/>
            <person name="Hug L.A."/>
            <person name="Sharon I."/>
            <person name="Castelle C.J."/>
            <person name="Probst A.J."/>
            <person name="Thomas B.C."/>
            <person name="Singh A."/>
            <person name="Wilkins M.J."/>
            <person name="Karaoz U."/>
            <person name="Brodie E.L."/>
            <person name="Williams K.H."/>
            <person name="Hubbard S.S."/>
            <person name="Banfield J.F."/>
        </authorList>
    </citation>
    <scope>NUCLEOTIDE SEQUENCE [LARGE SCALE GENOMIC DNA]</scope>
</reference>
<feature type="transmembrane region" description="Helical" evidence="8">
    <location>
        <begin position="125"/>
        <end position="146"/>
    </location>
</feature>
<evidence type="ECO:0000256" key="8">
    <source>
        <dbReference type="SAM" id="Phobius"/>
    </source>
</evidence>
<evidence type="ECO:0000256" key="2">
    <source>
        <dbReference type="ARBA" id="ARBA00022475"/>
    </source>
</evidence>
<dbReference type="AlphaFoldDB" id="A0A1G1V303"/>
<keyword evidence="4" id="KW-0808">Transferase</keyword>
<feature type="transmembrane region" description="Helical" evidence="8">
    <location>
        <begin position="72"/>
        <end position="89"/>
    </location>
</feature>
<evidence type="ECO:0000259" key="9">
    <source>
        <dbReference type="Pfam" id="PF13231"/>
    </source>
</evidence>
<dbReference type="Pfam" id="PF13231">
    <property type="entry name" value="PMT_2"/>
    <property type="match status" value="1"/>
</dbReference>
<keyword evidence="7 8" id="KW-0472">Membrane</keyword>
<dbReference type="GO" id="GO:0010041">
    <property type="term" value="P:response to iron(III) ion"/>
    <property type="evidence" value="ECO:0007669"/>
    <property type="project" value="TreeGrafter"/>
</dbReference>
<evidence type="ECO:0000256" key="7">
    <source>
        <dbReference type="ARBA" id="ARBA00023136"/>
    </source>
</evidence>
<feature type="transmembrane region" description="Helical" evidence="8">
    <location>
        <begin position="297"/>
        <end position="316"/>
    </location>
</feature>
<feature type="transmembrane region" description="Helical" evidence="8">
    <location>
        <begin position="377"/>
        <end position="396"/>
    </location>
</feature>
<dbReference type="PANTHER" id="PTHR33908">
    <property type="entry name" value="MANNOSYLTRANSFERASE YKCB-RELATED"/>
    <property type="match status" value="1"/>
</dbReference>
<dbReference type="Proteomes" id="UP000177967">
    <property type="component" value="Unassembled WGS sequence"/>
</dbReference>
<accession>A0A1G1V303</accession>
<sequence length="537" mass="61402">MWQLDINPPHLTSDEAALAYNAYSILETGRDEHGELLPLIFKSFGDWKPGLYIYLTVPFVAVLGLTEWAVRLPSALAGVVAVWLIYKISQRLFTPKLEIGNWKLEILAAMLLAVSPWHVHFSRGAWEANLSLTLTLAGICFFLRFLKGKRKSVYLSCLFFALTLWAYQGAKLGTTLVVVALLLAYRKQFNLMPRRQIIKVLVLGFVLVLPIILSVVQGQAGRLAVFSVFSYRRPLEYVVNILNQEGVGINSWQYIFYHSGPLSILRGVLNRWTNYYSARFLFFEGDWANPRHGAPDVGVLLLADLPMLIFGFLYLARSQNRNAKWFVLLWLLLAPLPAALSRDTIQGVRSLNEVVPLTILTACGSAYMWGFAKIRKLAILLPCYLVVYAFNYIYFLDQYWAHYPLRSAKDWQYGYKQAILAISKEQNAYQQIVFQQSYNQPYIFFLFYQKYDPKNYQKIASSVYQPNSLGDVGLVGKLDNTQFRDASASDLHQKDTIIVYDPEHPPFAELSQKQQDGIYQEITRPDGSVAFELLSWE</sequence>
<comment type="caution">
    <text evidence="10">The sequence shown here is derived from an EMBL/GenBank/DDBJ whole genome shotgun (WGS) entry which is preliminary data.</text>
</comment>
<feature type="transmembrane region" description="Helical" evidence="8">
    <location>
        <begin position="353"/>
        <end position="371"/>
    </location>
</feature>
<organism evidence="10 11">
    <name type="scientific">Candidatus Blackburnbacteria bacterium RIFCSPHIGHO2_01_FULL_43_15b</name>
    <dbReference type="NCBI Taxonomy" id="1797513"/>
    <lineage>
        <taxon>Bacteria</taxon>
        <taxon>Candidatus Blackburniibacteriota</taxon>
    </lineage>
</organism>
<feature type="transmembrane region" description="Helical" evidence="8">
    <location>
        <begin position="49"/>
        <end position="66"/>
    </location>
</feature>
<protein>
    <recommendedName>
        <fullName evidence="9">Glycosyltransferase RgtA/B/C/D-like domain-containing protein</fullName>
    </recommendedName>
</protein>
<evidence type="ECO:0000256" key="3">
    <source>
        <dbReference type="ARBA" id="ARBA00022676"/>
    </source>
</evidence>
<dbReference type="STRING" id="1797513.A2782_02900"/>
<evidence type="ECO:0000256" key="6">
    <source>
        <dbReference type="ARBA" id="ARBA00022989"/>
    </source>
</evidence>
<feature type="transmembrane region" description="Helical" evidence="8">
    <location>
        <begin position="158"/>
        <end position="185"/>
    </location>
</feature>
<dbReference type="PANTHER" id="PTHR33908:SF3">
    <property type="entry name" value="UNDECAPRENYL PHOSPHATE-ALPHA-4-AMINO-4-DEOXY-L-ARABINOSE ARABINOSYL TRANSFERASE"/>
    <property type="match status" value="1"/>
</dbReference>
<keyword evidence="3" id="KW-0328">Glycosyltransferase</keyword>
<dbReference type="InterPro" id="IPR050297">
    <property type="entry name" value="LipidA_mod_glycosyltrf_83"/>
</dbReference>
<keyword evidence="2" id="KW-1003">Cell membrane</keyword>
<dbReference type="GO" id="GO:0016763">
    <property type="term" value="F:pentosyltransferase activity"/>
    <property type="evidence" value="ECO:0007669"/>
    <property type="project" value="TreeGrafter"/>
</dbReference>